<sequence>MNYHICIIVPSLSISLSISCYLHEKIFLRRKFLLREMTAESDIKKIKSLQKENSQLRHVLESMKNSPLIVGHVQKVLKDGRLIVSHAPGNKLLIPPRPDLTPEPGDIVSLHGQSFVIIEILSKNIGGRVASMELIEVPKVSFEDIGGLDDQIEAIREVIELPLLEPELFEVIGIDPPSGALLAGPPGTGKTLLAKAIANSTNARFIHLVGSDLVQKFIGEGSRMVREVFRLAKVNTPSIIFIDEIDAIAIKRTSEVYKGDREVQRTFMQLLSELDGFANTQGIMFLAATNREDVLDPAILRPGRFDRIIRFNLPNEEARLMILKIHTRKMNLKDVNFKNLAKKTDGLSGAHIKALVTEAGIKCIRERKTQITNMHFERALLEILDKEHNVKEYIYS</sequence>
<dbReference type="EMBL" id="LAZR01006827">
    <property type="protein sequence ID" value="KKM89371.1"/>
    <property type="molecule type" value="Genomic_DNA"/>
</dbReference>
<keyword evidence="6" id="KW-0647">Proteasome</keyword>
<evidence type="ECO:0000259" key="7">
    <source>
        <dbReference type="SMART" id="SM00382"/>
    </source>
</evidence>
<accession>A0A0F9LQG7</accession>
<organism evidence="8">
    <name type="scientific">marine sediment metagenome</name>
    <dbReference type="NCBI Taxonomy" id="412755"/>
    <lineage>
        <taxon>unclassified sequences</taxon>
        <taxon>metagenomes</taxon>
        <taxon>ecological metagenomes</taxon>
    </lineage>
</organism>
<gene>
    <name evidence="8" type="ORF">LCGC14_1249320</name>
</gene>
<dbReference type="GO" id="GO:0000502">
    <property type="term" value="C:proteasome complex"/>
    <property type="evidence" value="ECO:0007669"/>
    <property type="project" value="UniProtKB-KW"/>
</dbReference>
<feature type="domain" description="AAA+ ATPase" evidence="7">
    <location>
        <begin position="176"/>
        <end position="315"/>
    </location>
</feature>
<reference evidence="8" key="1">
    <citation type="journal article" date="2015" name="Nature">
        <title>Complex archaea that bridge the gap between prokaryotes and eukaryotes.</title>
        <authorList>
            <person name="Spang A."/>
            <person name="Saw J.H."/>
            <person name="Jorgensen S.L."/>
            <person name="Zaremba-Niedzwiedzka K."/>
            <person name="Martijn J."/>
            <person name="Lind A.E."/>
            <person name="van Eijk R."/>
            <person name="Schleper C."/>
            <person name="Guy L."/>
            <person name="Ettema T.J."/>
        </authorList>
    </citation>
    <scope>NUCLEOTIDE SEQUENCE</scope>
</reference>
<dbReference type="Gene3D" id="3.40.50.300">
    <property type="entry name" value="P-loop containing nucleotide triphosphate hydrolases"/>
    <property type="match status" value="1"/>
</dbReference>
<dbReference type="InterPro" id="IPR003959">
    <property type="entry name" value="ATPase_AAA_core"/>
</dbReference>
<dbReference type="InterPro" id="IPR027417">
    <property type="entry name" value="P-loop_NTPase"/>
</dbReference>
<evidence type="ECO:0000313" key="8">
    <source>
        <dbReference type="EMBL" id="KKM89371.1"/>
    </source>
</evidence>
<dbReference type="InterPro" id="IPR003593">
    <property type="entry name" value="AAA+_ATPase"/>
</dbReference>
<comment type="caution">
    <text evidence="8">The sequence shown here is derived from an EMBL/GenBank/DDBJ whole genome shotgun (WGS) entry which is preliminary data.</text>
</comment>
<dbReference type="Gene3D" id="2.40.50.140">
    <property type="entry name" value="Nucleic acid-binding proteins"/>
    <property type="match status" value="1"/>
</dbReference>
<dbReference type="Pfam" id="PF17862">
    <property type="entry name" value="AAA_lid_3"/>
    <property type="match status" value="1"/>
</dbReference>
<comment type="subcellular location">
    <subcellularLocation>
        <location evidence="1">Cytoplasm</location>
    </subcellularLocation>
</comment>
<dbReference type="GO" id="GO:0005737">
    <property type="term" value="C:cytoplasm"/>
    <property type="evidence" value="ECO:0007669"/>
    <property type="project" value="UniProtKB-SubCell"/>
</dbReference>
<evidence type="ECO:0000256" key="3">
    <source>
        <dbReference type="ARBA" id="ARBA00022490"/>
    </source>
</evidence>
<evidence type="ECO:0000256" key="4">
    <source>
        <dbReference type="ARBA" id="ARBA00022741"/>
    </source>
</evidence>
<dbReference type="InterPro" id="IPR041569">
    <property type="entry name" value="AAA_lid_3"/>
</dbReference>
<dbReference type="Pfam" id="PF00004">
    <property type="entry name" value="AAA"/>
    <property type="match status" value="1"/>
</dbReference>
<dbReference type="InterPro" id="IPR012340">
    <property type="entry name" value="NA-bd_OB-fold"/>
</dbReference>
<dbReference type="InterPro" id="IPR032501">
    <property type="entry name" value="Prot_ATP_ID_OB_2nd"/>
</dbReference>
<evidence type="ECO:0000256" key="6">
    <source>
        <dbReference type="ARBA" id="ARBA00022942"/>
    </source>
</evidence>
<dbReference type="GO" id="GO:0016887">
    <property type="term" value="F:ATP hydrolysis activity"/>
    <property type="evidence" value="ECO:0007669"/>
    <property type="project" value="InterPro"/>
</dbReference>
<dbReference type="InterPro" id="IPR050221">
    <property type="entry name" value="26S_Proteasome_ATPase"/>
</dbReference>
<comment type="similarity">
    <text evidence="2">Belongs to the AAA ATPase family.</text>
</comment>
<evidence type="ECO:0000256" key="2">
    <source>
        <dbReference type="ARBA" id="ARBA00006914"/>
    </source>
</evidence>
<dbReference type="AlphaFoldDB" id="A0A0F9LQG7"/>
<evidence type="ECO:0000256" key="1">
    <source>
        <dbReference type="ARBA" id="ARBA00004496"/>
    </source>
</evidence>
<keyword evidence="4" id="KW-0547">Nucleotide-binding</keyword>
<proteinExistence type="inferred from homology"/>
<dbReference type="SUPFAM" id="SSF52540">
    <property type="entry name" value="P-loop containing nucleoside triphosphate hydrolases"/>
    <property type="match status" value="1"/>
</dbReference>
<protein>
    <recommendedName>
        <fullName evidence="7">AAA+ ATPase domain-containing protein</fullName>
    </recommendedName>
</protein>
<keyword evidence="5" id="KW-0067">ATP-binding</keyword>
<dbReference type="FunFam" id="3.40.50.300:FF:000033">
    <property type="entry name" value="26S protease regulatory subunit 6B"/>
    <property type="match status" value="1"/>
</dbReference>
<evidence type="ECO:0000256" key="5">
    <source>
        <dbReference type="ARBA" id="ARBA00022840"/>
    </source>
</evidence>
<dbReference type="Pfam" id="PF16450">
    <property type="entry name" value="Prot_ATP_ID_OB_C"/>
    <property type="match status" value="1"/>
</dbReference>
<keyword evidence="3" id="KW-0963">Cytoplasm</keyword>
<dbReference type="PANTHER" id="PTHR23073">
    <property type="entry name" value="26S PROTEASOME REGULATORY SUBUNIT"/>
    <property type="match status" value="1"/>
</dbReference>
<dbReference type="Gene3D" id="1.10.8.60">
    <property type="match status" value="1"/>
</dbReference>
<dbReference type="GO" id="GO:0005524">
    <property type="term" value="F:ATP binding"/>
    <property type="evidence" value="ECO:0007669"/>
    <property type="project" value="UniProtKB-KW"/>
</dbReference>
<dbReference type="SMART" id="SM00382">
    <property type="entry name" value="AAA"/>
    <property type="match status" value="1"/>
</dbReference>
<name>A0A0F9LQG7_9ZZZZ</name>